<feature type="compositionally biased region" description="Basic and acidic residues" evidence="5">
    <location>
        <begin position="12"/>
        <end position="25"/>
    </location>
</feature>
<feature type="region of interest" description="Disordered" evidence="5">
    <location>
        <begin position="452"/>
        <end position="474"/>
    </location>
</feature>
<dbReference type="Proteomes" id="UP000198287">
    <property type="component" value="Unassembled WGS sequence"/>
</dbReference>
<feature type="compositionally biased region" description="Low complexity" evidence="5">
    <location>
        <begin position="41"/>
        <end position="53"/>
    </location>
</feature>
<evidence type="ECO:0000256" key="2">
    <source>
        <dbReference type="ARBA" id="ARBA00022771"/>
    </source>
</evidence>
<feature type="domain" description="C2" evidence="6">
    <location>
        <begin position="466"/>
        <end position="592"/>
    </location>
</feature>
<feature type="compositionally biased region" description="Low complexity" evidence="5">
    <location>
        <begin position="412"/>
        <end position="421"/>
    </location>
</feature>
<dbReference type="InterPro" id="IPR041282">
    <property type="entry name" value="FYVE_2"/>
</dbReference>
<feature type="compositionally biased region" description="Polar residues" evidence="5">
    <location>
        <begin position="306"/>
        <end position="351"/>
    </location>
</feature>
<dbReference type="GO" id="GO:0006886">
    <property type="term" value="P:intracellular protein transport"/>
    <property type="evidence" value="ECO:0007669"/>
    <property type="project" value="InterPro"/>
</dbReference>
<comment type="caution">
    <text evidence="9">The sequence shown here is derived from an EMBL/GenBank/DDBJ whole genome shotgun (WGS) entry which is preliminary data.</text>
</comment>
<dbReference type="InterPro" id="IPR035892">
    <property type="entry name" value="C2_domain_sf"/>
</dbReference>
<feature type="region of interest" description="Disordered" evidence="5">
    <location>
        <begin position="12"/>
        <end position="61"/>
    </location>
</feature>
<dbReference type="Gene3D" id="3.30.40.10">
    <property type="entry name" value="Zinc/RING finger domain, C3HC4 (zinc finger)"/>
    <property type="match status" value="1"/>
</dbReference>
<sequence>MKWTSLLLPRVEMDNSRTRFPRDFHPPSPSGNSSRFTPATSKMSSSSSSPSHSDFGLRGPKTPWVCPNDRQLALRAKLRTGWSVKTSQFNTYPKPQPLTESEQQMIISVVKKAEELDLNEQKRVGKLVDRLESLKRLASGNGVTECILCGDSFGLSVFGRSNYRCFDCKKAVCRKCVVELSTSCGIGNAGGGSPGPGSSKDGMVRLCKICSENRELIKRSGAWFYKGVPKYILPEKKNHMYRNNYEMSSSSSTMANSGDEQRYMSRYLNSYHAINNSTGSTNATTTSSSSAGSGSSKRMGVLWSRSLRSQSECENDSSSGDETIKGQNETGGRVPSSSSKFTFRRFNNSTDKLGGGGGGGGGSTNSASTPSPSPLLGSNNGSKSPSQKFHPSPGSGNGNGGGNGGGDLLFENASDASTSNSDGGGGGDSGGRQRNRCSSFSERFLATDPIPFSSSSCSTNQMDQTTTGCDNTSPRSFTESGTGCALINNGGGNGGEGLTPMDIDDLADAYCLLKLIPARFQGGHHRTKTVHKTLNPIFNETVTFYGLPLNQLAWQTLQINVIDDDRWARDCLGFASIPLHRIRPQQTRSFNLLLESGKLISTEDKEWGRLLLSLSYLSEKNTLCVGLVQATDLPTWRNLNSSSSPRGSGGGSDPFVKVRLVHDTNLGQVSASFNPSSRKYKAAVKWSHPDHLLDDFNFKVSILDLPRGLVLSYSSKGDRLKHWSDMLHLPNTKHTQWHALSPLQIPAAAM</sequence>
<keyword evidence="3" id="KW-0862">Zinc</keyword>
<dbReference type="AlphaFoldDB" id="A0A226F524"/>
<dbReference type="InterPro" id="IPR000008">
    <property type="entry name" value="C2_dom"/>
</dbReference>
<organism evidence="9 10">
    <name type="scientific">Folsomia candida</name>
    <name type="common">Springtail</name>
    <dbReference type="NCBI Taxonomy" id="158441"/>
    <lineage>
        <taxon>Eukaryota</taxon>
        <taxon>Metazoa</taxon>
        <taxon>Ecdysozoa</taxon>
        <taxon>Arthropoda</taxon>
        <taxon>Hexapoda</taxon>
        <taxon>Collembola</taxon>
        <taxon>Entomobryomorpha</taxon>
        <taxon>Isotomoidea</taxon>
        <taxon>Isotomidae</taxon>
        <taxon>Proisotominae</taxon>
        <taxon>Folsomia</taxon>
    </lineage>
</organism>
<dbReference type="GO" id="GO:0031267">
    <property type="term" value="F:small GTPase binding"/>
    <property type="evidence" value="ECO:0007669"/>
    <property type="project" value="InterPro"/>
</dbReference>
<feature type="domain" description="RabBD" evidence="8">
    <location>
        <begin position="92"/>
        <end position="227"/>
    </location>
</feature>
<evidence type="ECO:0000259" key="8">
    <source>
        <dbReference type="PROSITE" id="PS50916"/>
    </source>
</evidence>
<dbReference type="EMBL" id="LNIX01000001">
    <property type="protein sequence ID" value="OXA64450.1"/>
    <property type="molecule type" value="Genomic_DNA"/>
</dbReference>
<dbReference type="PROSITE" id="PS50178">
    <property type="entry name" value="ZF_FYVE"/>
    <property type="match status" value="1"/>
</dbReference>
<dbReference type="GO" id="GO:0061669">
    <property type="term" value="P:spontaneous neurotransmitter secretion"/>
    <property type="evidence" value="ECO:0007669"/>
    <property type="project" value="TreeGrafter"/>
</dbReference>
<dbReference type="GO" id="GO:0006887">
    <property type="term" value="P:exocytosis"/>
    <property type="evidence" value="ECO:0007669"/>
    <property type="project" value="TreeGrafter"/>
</dbReference>
<feature type="compositionally biased region" description="Low complexity" evidence="5">
    <location>
        <begin position="364"/>
        <end position="382"/>
    </location>
</feature>
<evidence type="ECO:0000313" key="9">
    <source>
        <dbReference type="EMBL" id="OXA64450.1"/>
    </source>
</evidence>
<keyword evidence="10" id="KW-1185">Reference proteome</keyword>
<evidence type="ECO:0000256" key="4">
    <source>
        <dbReference type="PROSITE-ProRule" id="PRU00091"/>
    </source>
</evidence>
<keyword evidence="2 4" id="KW-0863">Zinc-finger</keyword>
<gene>
    <name evidence="9" type="ORF">Fcan01_03901</name>
</gene>
<evidence type="ECO:0000256" key="3">
    <source>
        <dbReference type="ARBA" id="ARBA00022833"/>
    </source>
</evidence>
<evidence type="ECO:0000256" key="1">
    <source>
        <dbReference type="ARBA" id="ARBA00022723"/>
    </source>
</evidence>
<feature type="domain" description="FYVE-type" evidence="7">
    <location>
        <begin position="140"/>
        <end position="215"/>
    </location>
</feature>
<dbReference type="Gene3D" id="2.60.40.150">
    <property type="entry name" value="C2 domain"/>
    <property type="match status" value="2"/>
</dbReference>
<feature type="compositionally biased region" description="Gly residues" evidence="5">
    <location>
        <begin position="353"/>
        <end position="363"/>
    </location>
</feature>
<evidence type="ECO:0000259" key="6">
    <source>
        <dbReference type="PROSITE" id="PS50004"/>
    </source>
</evidence>
<dbReference type="GO" id="GO:0017158">
    <property type="term" value="P:regulation of calcium ion-dependent exocytosis"/>
    <property type="evidence" value="ECO:0007669"/>
    <property type="project" value="TreeGrafter"/>
</dbReference>
<proteinExistence type="predicted"/>
<feature type="compositionally biased region" description="Polar residues" evidence="5">
    <location>
        <begin position="30"/>
        <end position="40"/>
    </location>
</feature>
<dbReference type="Pfam" id="PF02318">
    <property type="entry name" value="FYVE_2"/>
    <property type="match status" value="1"/>
</dbReference>
<protein>
    <submittedName>
        <fullName evidence="9">Rab effector Noc2</fullName>
    </submittedName>
</protein>
<dbReference type="GO" id="GO:0008270">
    <property type="term" value="F:zinc ion binding"/>
    <property type="evidence" value="ECO:0007669"/>
    <property type="project" value="UniProtKB-KW"/>
</dbReference>
<evidence type="ECO:0000313" key="10">
    <source>
        <dbReference type="Proteomes" id="UP000198287"/>
    </source>
</evidence>
<dbReference type="OrthoDB" id="270970at2759"/>
<feature type="compositionally biased region" description="Low complexity" evidence="5">
    <location>
        <begin position="277"/>
        <end position="296"/>
    </location>
</feature>
<keyword evidence="1" id="KW-0479">Metal-binding</keyword>
<dbReference type="InterPro" id="IPR013083">
    <property type="entry name" value="Znf_RING/FYVE/PHD"/>
</dbReference>
<dbReference type="SUPFAM" id="SSF57903">
    <property type="entry name" value="FYVE/PHD zinc finger"/>
    <property type="match status" value="1"/>
</dbReference>
<evidence type="ECO:0000259" key="7">
    <source>
        <dbReference type="PROSITE" id="PS50178"/>
    </source>
</evidence>
<dbReference type="SMART" id="SM00239">
    <property type="entry name" value="C2"/>
    <property type="match status" value="2"/>
</dbReference>
<dbReference type="InterPro" id="IPR010911">
    <property type="entry name" value="Rab_BD"/>
</dbReference>
<reference evidence="9 10" key="1">
    <citation type="submission" date="2015-12" db="EMBL/GenBank/DDBJ databases">
        <title>The genome of Folsomia candida.</title>
        <authorList>
            <person name="Faddeeva A."/>
            <person name="Derks M.F."/>
            <person name="Anvar Y."/>
            <person name="Smit S."/>
            <person name="Van Straalen N."/>
            <person name="Roelofs D."/>
        </authorList>
    </citation>
    <scope>NUCLEOTIDE SEQUENCE [LARGE SCALE GENOMIC DNA]</scope>
    <source>
        <strain evidence="9 10">VU population</strain>
        <tissue evidence="9">Whole body</tissue>
    </source>
</reference>
<dbReference type="InterPro" id="IPR011011">
    <property type="entry name" value="Znf_FYVE_PHD"/>
</dbReference>
<dbReference type="OMA" id="FFFAMDA"/>
<dbReference type="GO" id="GO:0098793">
    <property type="term" value="C:presynapse"/>
    <property type="evidence" value="ECO:0007669"/>
    <property type="project" value="GOC"/>
</dbReference>
<dbReference type="STRING" id="158441.A0A226F524"/>
<dbReference type="InterPro" id="IPR043566">
    <property type="entry name" value="Rabphilin/DOC2/Noc2"/>
</dbReference>
<dbReference type="PROSITE" id="PS50004">
    <property type="entry name" value="C2"/>
    <property type="match status" value="1"/>
</dbReference>
<accession>A0A226F524</accession>
<dbReference type="PROSITE" id="PS50916">
    <property type="entry name" value="RABBD"/>
    <property type="match status" value="1"/>
</dbReference>
<feature type="region of interest" description="Disordered" evidence="5">
    <location>
        <begin position="277"/>
        <end position="436"/>
    </location>
</feature>
<name>A0A226F524_FOLCA</name>
<evidence type="ECO:0000256" key="5">
    <source>
        <dbReference type="SAM" id="MobiDB-lite"/>
    </source>
</evidence>
<dbReference type="Pfam" id="PF00168">
    <property type="entry name" value="C2"/>
    <property type="match status" value="2"/>
</dbReference>
<dbReference type="InterPro" id="IPR017455">
    <property type="entry name" value="Znf_FYVE-rel"/>
</dbReference>
<feature type="compositionally biased region" description="Gly residues" evidence="5">
    <location>
        <begin position="395"/>
        <end position="407"/>
    </location>
</feature>
<dbReference type="PANTHER" id="PTHR45729:SF6">
    <property type="entry name" value="RABPHILIN, ISOFORM A"/>
    <property type="match status" value="1"/>
</dbReference>
<dbReference type="SUPFAM" id="SSF49562">
    <property type="entry name" value="C2 domain (Calcium/lipid-binding domain, CaLB)"/>
    <property type="match status" value="2"/>
</dbReference>
<dbReference type="PANTHER" id="PTHR45729">
    <property type="entry name" value="RABPHILIN, ISOFORM A"/>
    <property type="match status" value="1"/>
</dbReference>